<name>A0A2H4ZB62_ANOCN</name>
<dbReference type="Gene3D" id="1.10.2080.10">
    <property type="entry name" value="Insect odorant-binding protein A10/Ejaculatory bulb-specific protein 3"/>
    <property type="match status" value="1"/>
</dbReference>
<accession>A0A2H4ZB62</accession>
<organism evidence="2">
    <name type="scientific">Anoplophora chinensis</name>
    <name type="common">Citrus longhorn beetle</name>
    <dbReference type="NCBI Taxonomy" id="217632"/>
    <lineage>
        <taxon>Eukaryota</taxon>
        <taxon>Metazoa</taxon>
        <taxon>Ecdysozoa</taxon>
        <taxon>Arthropoda</taxon>
        <taxon>Hexapoda</taxon>
        <taxon>Insecta</taxon>
        <taxon>Pterygota</taxon>
        <taxon>Neoptera</taxon>
        <taxon>Endopterygota</taxon>
        <taxon>Coleoptera</taxon>
        <taxon>Polyphaga</taxon>
        <taxon>Cucujiformia</taxon>
        <taxon>Chrysomeloidea</taxon>
        <taxon>Cerambycidae</taxon>
        <taxon>Lamiinae</taxon>
        <taxon>Lamiini</taxon>
        <taxon>Anoplophora</taxon>
    </lineage>
</organism>
<dbReference type="InterPro" id="IPR036682">
    <property type="entry name" value="OS_D_A10/PebIII_sf"/>
</dbReference>
<reference evidence="2" key="1">
    <citation type="journal article" date="2017" name="Sci. Rep.">
        <title>Antennal transcriptome analysis and expression profiles of olfactory genes in Anoplophora chinensis.</title>
        <authorList>
            <person name="Wang J."/>
            <person name="Hu P."/>
            <person name="Gao P."/>
            <person name="Tao J."/>
            <person name="Luo Y."/>
        </authorList>
    </citation>
    <scope>NUCLEOTIDE SEQUENCE</scope>
</reference>
<dbReference type="Pfam" id="PF03392">
    <property type="entry name" value="OS-D"/>
    <property type="match status" value="1"/>
</dbReference>
<keyword evidence="1" id="KW-0732">Signal</keyword>
<dbReference type="EMBL" id="MF975429">
    <property type="protein sequence ID" value="AUF73005.1"/>
    <property type="molecule type" value="mRNA"/>
</dbReference>
<evidence type="ECO:0000256" key="1">
    <source>
        <dbReference type="SAM" id="SignalP"/>
    </source>
</evidence>
<feature type="signal peptide" evidence="1">
    <location>
        <begin position="1"/>
        <end position="18"/>
    </location>
</feature>
<sequence>MITLNELVCLIIFFSGFAVPEEKYSSKFDNIDYEEVLRSDRLLKHYANCLLDKGSCPPEGAELKRILPDALETDCAKCSEGQKRGAKRVIQFLVINKPDTWEQLMAKYDPNGEFKEKYEREWLNED</sequence>
<dbReference type="AlphaFoldDB" id="A0A2H4ZB62"/>
<evidence type="ECO:0000313" key="2">
    <source>
        <dbReference type="EMBL" id="AUF73005.1"/>
    </source>
</evidence>
<dbReference type="PANTHER" id="PTHR11257">
    <property type="entry name" value="CHEMOSENSORY PROTEIN-RELATED"/>
    <property type="match status" value="1"/>
</dbReference>
<dbReference type="SUPFAM" id="SSF100910">
    <property type="entry name" value="Chemosensory protein Csp2"/>
    <property type="match status" value="1"/>
</dbReference>
<protein>
    <submittedName>
        <fullName evidence="2">Chemosensory protein</fullName>
    </submittedName>
</protein>
<dbReference type="InterPro" id="IPR005055">
    <property type="entry name" value="A10/PebIII"/>
</dbReference>
<dbReference type="PANTHER" id="PTHR11257:SF12">
    <property type="entry name" value="EJACULATORY BULB-SPECIFIC PROTEIN 3-RELATED"/>
    <property type="match status" value="1"/>
</dbReference>
<feature type="chain" id="PRO_5014116180" evidence="1">
    <location>
        <begin position="19"/>
        <end position="126"/>
    </location>
</feature>
<proteinExistence type="evidence at transcript level"/>